<dbReference type="PANTHER" id="PTHR30572">
    <property type="entry name" value="MEMBRANE COMPONENT OF TRANSPORTER-RELATED"/>
    <property type="match status" value="1"/>
</dbReference>
<keyword evidence="4 7" id="KW-1133">Transmembrane helix</keyword>
<comment type="caution">
    <text evidence="10">The sequence shown here is derived from an EMBL/GenBank/DDBJ whole genome shotgun (WGS) entry which is preliminary data.</text>
</comment>
<keyword evidence="5 7" id="KW-0472">Membrane</keyword>
<organism evidence="10 11">
    <name type="scientific">Catenulispora yoronensis</name>
    <dbReference type="NCBI Taxonomy" id="450799"/>
    <lineage>
        <taxon>Bacteria</taxon>
        <taxon>Bacillati</taxon>
        <taxon>Actinomycetota</taxon>
        <taxon>Actinomycetes</taxon>
        <taxon>Catenulisporales</taxon>
        <taxon>Catenulisporaceae</taxon>
        <taxon>Catenulispora</taxon>
    </lineage>
</organism>
<feature type="domain" description="ABC3 transporter permease C-terminal" evidence="8">
    <location>
        <begin position="310"/>
        <end position="423"/>
    </location>
</feature>
<dbReference type="PANTHER" id="PTHR30572:SF4">
    <property type="entry name" value="ABC TRANSPORTER PERMEASE YTRF"/>
    <property type="match status" value="1"/>
</dbReference>
<dbReference type="InterPro" id="IPR025857">
    <property type="entry name" value="MacB_PCD"/>
</dbReference>
<evidence type="ECO:0000256" key="2">
    <source>
        <dbReference type="ARBA" id="ARBA00022475"/>
    </source>
</evidence>
<comment type="subcellular location">
    <subcellularLocation>
        <location evidence="1">Cell membrane</location>
        <topology evidence="1">Multi-pass membrane protein</topology>
    </subcellularLocation>
</comment>
<dbReference type="InterPro" id="IPR050250">
    <property type="entry name" value="Macrolide_Exporter_MacB"/>
</dbReference>
<evidence type="ECO:0000256" key="4">
    <source>
        <dbReference type="ARBA" id="ARBA00022989"/>
    </source>
</evidence>
<dbReference type="EMBL" id="BAAAQN010000008">
    <property type="protein sequence ID" value="GAA2022147.1"/>
    <property type="molecule type" value="Genomic_DNA"/>
</dbReference>
<evidence type="ECO:0000313" key="10">
    <source>
        <dbReference type="EMBL" id="GAA2022147.1"/>
    </source>
</evidence>
<proteinExistence type="inferred from homology"/>
<feature type="transmembrane region" description="Helical" evidence="7">
    <location>
        <begin position="40"/>
        <end position="59"/>
    </location>
</feature>
<sequence>MLGRRTGHVHYPLIERSRPRVYELGSEAIAGLVQRPARTLLTMLGTVLGVGAFVTILGLTSTAGSQISAAFSVLSATQIDIDDTADPAAFAVGNATTYDFPLDADARVEHLNGTVHAGVWWKVQGTESGRPLTVTANPPVSIASETDYQGVQIDVYTATPEALAAMGPTISQGRAFDDFTAKRGEHVAVLSDSAAQRLGITRLDAQPAVFINGVPYLIVGIVSDLQRHPELLPGVIIPTTAATVQFGLPQSSSPAHMLIETRLGAAQQVASEVGLALSPEHPERFKIIAPTDPHSLKDHVTESLNTLFLLLAGITLIIGAVGIANTTLVSVLERTSEIGLRRSVGARPRHVAAQFLTESTAIGALGGLIGTSLGIATVVVVAMTRHWTAVLDPATVLPAPLLGAVVGLLAGTYPALRAARIEPVEALRR</sequence>
<protein>
    <submittedName>
        <fullName evidence="10">ABC transporter permease</fullName>
    </submittedName>
</protein>
<evidence type="ECO:0000313" key="11">
    <source>
        <dbReference type="Proteomes" id="UP001500751"/>
    </source>
</evidence>
<evidence type="ECO:0000259" key="9">
    <source>
        <dbReference type="Pfam" id="PF12704"/>
    </source>
</evidence>
<feature type="domain" description="MacB-like periplasmic core" evidence="9">
    <location>
        <begin position="39"/>
        <end position="268"/>
    </location>
</feature>
<keyword evidence="11" id="KW-1185">Reference proteome</keyword>
<evidence type="ECO:0000259" key="8">
    <source>
        <dbReference type="Pfam" id="PF02687"/>
    </source>
</evidence>
<dbReference type="InterPro" id="IPR003838">
    <property type="entry name" value="ABC3_permease_C"/>
</dbReference>
<dbReference type="Pfam" id="PF12704">
    <property type="entry name" value="MacB_PCD"/>
    <property type="match status" value="1"/>
</dbReference>
<feature type="transmembrane region" description="Helical" evidence="7">
    <location>
        <begin position="307"/>
        <end position="332"/>
    </location>
</feature>
<evidence type="ECO:0000256" key="3">
    <source>
        <dbReference type="ARBA" id="ARBA00022692"/>
    </source>
</evidence>
<evidence type="ECO:0000256" key="1">
    <source>
        <dbReference type="ARBA" id="ARBA00004651"/>
    </source>
</evidence>
<name>A0ABN2TUZ3_9ACTN</name>
<comment type="similarity">
    <text evidence="6">Belongs to the ABC-4 integral membrane protein family.</text>
</comment>
<evidence type="ECO:0000256" key="7">
    <source>
        <dbReference type="SAM" id="Phobius"/>
    </source>
</evidence>
<reference evidence="11" key="1">
    <citation type="journal article" date="2019" name="Int. J. Syst. Evol. Microbiol.">
        <title>The Global Catalogue of Microorganisms (GCM) 10K type strain sequencing project: providing services to taxonomists for standard genome sequencing and annotation.</title>
        <authorList>
            <consortium name="The Broad Institute Genomics Platform"/>
            <consortium name="The Broad Institute Genome Sequencing Center for Infectious Disease"/>
            <person name="Wu L."/>
            <person name="Ma J."/>
        </authorList>
    </citation>
    <scope>NUCLEOTIDE SEQUENCE [LARGE SCALE GENOMIC DNA]</scope>
    <source>
        <strain evidence="11">JCM 16014</strain>
    </source>
</reference>
<feature type="transmembrane region" description="Helical" evidence="7">
    <location>
        <begin position="396"/>
        <end position="416"/>
    </location>
</feature>
<accession>A0ABN2TUZ3</accession>
<keyword evidence="2" id="KW-1003">Cell membrane</keyword>
<keyword evidence="3 7" id="KW-0812">Transmembrane</keyword>
<dbReference type="Proteomes" id="UP001500751">
    <property type="component" value="Unassembled WGS sequence"/>
</dbReference>
<gene>
    <name evidence="10" type="ORF">GCM10009839_19280</name>
</gene>
<dbReference type="Pfam" id="PF02687">
    <property type="entry name" value="FtsX"/>
    <property type="match status" value="1"/>
</dbReference>
<feature type="transmembrane region" description="Helical" evidence="7">
    <location>
        <begin position="362"/>
        <end position="384"/>
    </location>
</feature>
<evidence type="ECO:0000256" key="5">
    <source>
        <dbReference type="ARBA" id="ARBA00023136"/>
    </source>
</evidence>
<evidence type="ECO:0000256" key="6">
    <source>
        <dbReference type="ARBA" id="ARBA00038076"/>
    </source>
</evidence>